<evidence type="ECO:0000256" key="9">
    <source>
        <dbReference type="ARBA" id="ARBA00023163"/>
    </source>
</evidence>
<dbReference type="GO" id="GO:0031537">
    <property type="term" value="P:regulation of anthocyanin metabolic process"/>
    <property type="evidence" value="ECO:0007669"/>
    <property type="project" value="UniProtKB-ARBA"/>
</dbReference>
<name>A0A1R3J7H1_9ROSI</name>
<keyword evidence="9 12" id="KW-0804">Transcription</keyword>
<dbReference type="GO" id="GO:0080022">
    <property type="term" value="P:primary root development"/>
    <property type="evidence" value="ECO:0007669"/>
    <property type="project" value="UniProtKB-ARBA"/>
</dbReference>
<sequence>MTVERAISDPRDQFPVGMRVLAVDDDPTCLLLLETLLRRCQYHVTTTNQAITALKMLRENKNQFDLVISDVHMPDMDGFKLLELVGLEMDLPVIMLSANGDPKLVMKGITHGACDYLLKPVRIEELQNIWQHVVRRKKFDKKDMNNSGSQDKAHNDSGEAAGMGNVDQNGKLNKKRRDQNDDEDEERDENDDPSTQKKPRVVWSVELHRKFVAAVNQLGIDKAVPKKILELMNVEKLTRENVASHLQKYRLYLKRISCQANQQANMAAALGSADPSYLRIASFNGLGNFHTLAGSDQLQNTAFRSFPPSGVLGRLNTPAGLGLRGLPSAGMIPLSHAQNSGITGHDQSKLQSVVIPGNHNANILQGMPMSLELDQIQDRKIVTHIGQLPTTDNIPAFPVSGSLIDSRITGCSDNNPLLGGTSNSLMLEASSQKASLHPRNLRDSVSTMSFPNGSTLSDFTSIATTSNQLRESKSDLRCQAAPTSCNAGQIIRSAPQEWNAPRKDAPYNSNVMSCSINSSVSVNGAMVPMAQSLDHNNSMFHRNMDADAFGPSSFDTLYMKHSEGENSAMEPSVIQREGYLLVQPRPQRTYVSDNIGSLEDLASAMIKQDQDKGRDGDYGCNGYSLRTCI</sequence>
<evidence type="ECO:0000256" key="3">
    <source>
        <dbReference type="ARBA" id="ARBA00022553"/>
    </source>
</evidence>
<protein>
    <recommendedName>
        <fullName evidence="12">Two-component response regulator</fullName>
    </recommendedName>
</protein>
<feature type="domain" description="HTH myb-type" evidence="16">
    <location>
        <begin position="195"/>
        <end position="254"/>
    </location>
</feature>
<evidence type="ECO:0000256" key="1">
    <source>
        <dbReference type="ARBA" id="ARBA00004123"/>
    </source>
</evidence>
<keyword evidence="5 12" id="KW-0902">Two-component regulatory system</keyword>
<dbReference type="CDD" id="cd17584">
    <property type="entry name" value="REC_typeB_ARR-like"/>
    <property type="match status" value="1"/>
</dbReference>
<dbReference type="SUPFAM" id="SSF46689">
    <property type="entry name" value="Homeodomain-like"/>
    <property type="match status" value="1"/>
</dbReference>
<dbReference type="SMART" id="SM00448">
    <property type="entry name" value="REC"/>
    <property type="match status" value="1"/>
</dbReference>
<evidence type="ECO:0000256" key="14">
    <source>
        <dbReference type="SAM" id="MobiDB-lite"/>
    </source>
</evidence>
<accession>A0A1R3J7H1</accession>
<evidence type="ECO:0000256" key="7">
    <source>
        <dbReference type="ARBA" id="ARBA00023125"/>
    </source>
</evidence>
<dbReference type="Pfam" id="PF00249">
    <property type="entry name" value="Myb_DNA-binding"/>
    <property type="match status" value="1"/>
</dbReference>
<reference evidence="18" key="1">
    <citation type="submission" date="2013-09" db="EMBL/GenBank/DDBJ databases">
        <title>Corchorus olitorius genome sequencing.</title>
        <authorList>
            <person name="Alam M."/>
            <person name="Haque M.S."/>
            <person name="Islam M.S."/>
            <person name="Emdad E.M."/>
            <person name="Islam M.M."/>
            <person name="Ahmed B."/>
            <person name="Halim A."/>
            <person name="Hossen Q.M.M."/>
            <person name="Hossain M.Z."/>
            <person name="Ahmed R."/>
            <person name="Khan M.M."/>
            <person name="Islam R."/>
            <person name="Rashid M.M."/>
            <person name="Khan S.A."/>
            <person name="Rahman M.S."/>
            <person name="Alam M."/>
            <person name="Yahiya A.S."/>
            <person name="Khan M.S."/>
            <person name="Azam M.S."/>
            <person name="Haque T."/>
            <person name="Lashkar M.Z.H."/>
            <person name="Akhand A.I."/>
            <person name="Morshed G."/>
            <person name="Roy S."/>
            <person name="Uddin K.S."/>
            <person name="Rabeya T."/>
            <person name="Hossain A.S."/>
            <person name="Chowdhury A."/>
            <person name="Snigdha A.R."/>
            <person name="Mortoza M.S."/>
            <person name="Matin S.A."/>
            <person name="Hoque S.M.E."/>
            <person name="Islam M.K."/>
            <person name="Roy D.K."/>
            <person name="Haider R."/>
            <person name="Moosa M.M."/>
            <person name="Elias S.M."/>
            <person name="Hasan A.M."/>
            <person name="Jahan S."/>
            <person name="Shafiuddin M."/>
            <person name="Mahmood N."/>
            <person name="Shommy N.S."/>
        </authorList>
    </citation>
    <scope>NUCLEOTIDE SEQUENCE [LARGE SCALE GENOMIC DNA]</scope>
    <source>
        <strain evidence="18">cv. O-4</strain>
    </source>
</reference>
<keyword evidence="18" id="KW-1185">Reference proteome</keyword>
<evidence type="ECO:0000256" key="11">
    <source>
        <dbReference type="ARBA" id="ARBA00061767"/>
    </source>
</evidence>
<dbReference type="PIRSF" id="PIRSF036392">
    <property type="entry name" value="RR_ARR_type-B"/>
    <property type="match status" value="1"/>
</dbReference>
<dbReference type="GO" id="GO:0009414">
    <property type="term" value="P:response to water deprivation"/>
    <property type="evidence" value="ECO:0007669"/>
    <property type="project" value="UniProtKB-ARBA"/>
</dbReference>
<evidence type="ECO:0000256" key="4">
    <source>
        <dbReference type="ARBA" id="ARBA00022864"/>
    </source>
</evidence>
<dbReference type="GO" id="GO:0010380">
    <property type="term" value="P:regulation of chlorophyll biosynthetic process"/>
    <property type="evidence" value="ECO:0007669"/>
    <property type="project" value="UniProtKB-ARBA"/>
</dbReference>
<evidence type="ECO:0000256" key="10">
    <source>
        <dbReference type="ARBA" id="ARBA00023242"/>
    </source>
</evidence>
<organism evidence="17 18">
    <name type="scientific">Corchorus olitorius</name>
    <dbReference type="NCBI Taxonomy" id="93759"/>
    <lineage>
        <taxon>Eukaryota</taxon>
        <taxon>Viridiplantae</taxon>
        <taxon>Streptophyta</taxon>
        <taxon>Embryophyta</taxon>
        <taxon>Tracheophyta</taxon>
        <taxon>Spermatophyta</taxon>
        <taxon>Magnoliopsida</taxon>
        <taxon>eudicotyledons</taxon>
        <taxon>Gunneridae</taxon>
        <taxon>Pentapetalae</taxon>
        <taxon>rosids</taxon>
        <taxon>malvids</taxon>
        <taxon>Malvales</taxon>
        <taxon>Malvaceae</taxon>
        <taxon>Grewioideae</taxon>
        <taxon>Apeibeae</taxon>
        <taxon>Corchorus</taxon>
    </lineage>
</organism>
<feature type="region of interest" description="Disordered" evidence="14">
    <location>
        <begin position="140"/>
        <end position="200"/>
    </location>
</feature>
<dbReference type="InterPro" id="IPR001789">
    <property type="entry name" value="Sig_transdc_resp-reg_receiver"/>
</dbReference>
<comment type="caution">
    <text evidence="17">The sequence shown here is derived from an EMBL/GenBank/DDBJ whole genome shotgun (WGS) entry which is preliminary data.</text>
</comment>
<comment type="subcellular location">
    <subcellularLocation>
        <location evidence="1 12">Nucleus</location>
    </subcellularLocation>
</comment>
<dbReference type="OrthoDB" id="60033at2759"/>
<dbReference type="InterPro" id="IPR017930">
    <property type="entry name" value="Myb_dom"/>
</dbReference>
<dbReference type="GO" id="GO:1990110">
    <property type="term" value="P:callus formation"/>
    <property type="evidence" value="ECO:0007669"/>
    <property type="project" value="UniProtKB-ARBA"/>
</dbReference>
<evidence type="ECO:0000259" key="16">
    <source>
        <dbReference type="PROSITE" id="PS51294"/>
    </source>
</evidence>
<feature type="compositionally biased region" description="Acidic residues" evidence="14">
    <location>
        <begin position="180"/>
        <end position="192"/>
    </location>
</feature>
<dbReference type="GO" id="GO:0010492">
    <property type="term" value="P:maintenance of shoot apical meristem identity"/>
    <property type="evidence" value="ECO:0007669"/>
    <property type="project" value="UniProtKB-ARBA"/>
</dbReference>
<dbReference type="SUPFAM" id="SSF52172">
    <property type="entry name" value="CheY-like"/>
    <property type="match status" value="1"/>
</dbReference>
<dbReference type="PANTHER" id="PTHR43874:SF7">
    <property type="entry name" value="TWO-COMPONENT RESPONSE REGULATOR ARR10"/>
    <property type="match status" value="1"/>
</dbReference>
<evidence type="ECO:0000256" key="12">
    <source>
        <dbReference type="PIRNR" id="PIRNR036392"/>
    </source>
</evidence>
<dbReference type="GO" id="GO:0080113">
    <property type="term" value="P:regulation of seed growth"/>
    <property type="evidence" value="ECO:0007669"/>
    <property type="project" value="UniProtKB-ARBA"/>
</dbReference>
<evidence type="ECO:0000259" key="15">
    <source>
        <dbReference type="PROSITE" id="PS50110"/>
    </source>
</evidence>
<dbReference type="GO" id="GO:0003700">
    <property type="term" value="F:DNA-binding transcription factor activity"/>
    <property type="evidence" value="ECO:0007669"/>
    <property type="project" value="UniProtKB-UniRule"/>
</dbReference>
<dbReference type="Proteomes" id="UP000187203">
    <property type="component" value="Unassembled WGS sequence"/>
</dbReference>
<dbReference type="InterPro" id="IPR011006">
    <property type="entry name" value="CheY-like_superfamily"/>
</dbReference>
<dbReference type="Gene3D" id="1.10.10.60">
    <property type="entry name" value="Homeodomain-like"/>
    <property type="match status" value="1"/>
</dbReference>
<comment type="subunit">
    <text evidence="11">Binds the target DNA as a monomer.</text>
</comment>
<dbReference type="InterPro" id="IPR045279">
    <property type="entry name" value="ARR-like"/>
</dbReference>
<keyword evidence="10 12" id="KW-0539">Nucleus</keyword>
<dbReference type="Gene3D" id="3.40.50.2300">
    <property type="match status" value="1"/>
</dbReference>
<gene>
    <name evidence="17" type="ORF">COLO4_18934</name>
</gene>
<dbReference type="InterPro" id="IPR001005">
    <property type="entry name" value="SANT/Myb"/>
</dbReference>
<dbReference type="PANTHER" id="PTHR43874">
    <property type="entry name" value="TWO-COMPONENT RESPONSE REGULATOR"/>
    <property type="match status" value="1"/>
</dbReference>
<comment type="function">
    <text evidence="12">Transcriptional activator that binds specific DNA sequence.</text>
</comment>
<dbReference type="PROSITE" id="PS50110">
    <property type="entry name" value="RESPONSE_REGULATORY"/>
    <property type="match status" value="1"/>
</dbReference>
<dbReference type="GO" id="GO:0009736">
    <property type="term" value="P:cytokinin-activated signaling pathway"/>
    <property type="evidence" value="ECO:0007669"/>
    <property type="project" value="UniProtKB-KW"/>
</dbReference>
<proteinExistence type="inferred from homology"/>
<keyword evidence="7 12" id="KW-0238">DNA-binding</keyword>
<evidence type="ECO:0000256" key="5">
    <source>
        <dbReference type="ARBA" id="ARBA00023012"/>
    </source>
</evidence>
<dbReference type="FunFam" id="1.10.10.60:FF:000007">
    <property type="entry name" value="Two-component response regulator"/>
    <property type="match status" value="1"/>
</dbReference>
<evidence type="ECO:0000313" key="18">
    <source>
        <dbReference type="Proteomes" id="UP000187203"/>
    </source>
</evidence>
<feature type="domain" description="Response regulatory" evidence="15">
    <location>
        <begin position="19"/>
        <end position="134"/>
    </location>
</feature>
<dbReference type="NCBIfam" id="TIGR01557">
    <property type="entry name" value="myb_SHAQKYF"/>
    <property type="match status" value="1"/>
</dbReference>
<keyword evidence="4" id="KW-0932">Cytokinin signaling pathway</keyword>
<dbReference type="GO" id="GO:0005634">
    <property type="term" value="C:nucleus"/>
    <property type="evidence" value="ECO:0007669"/>
    <property type="project" value="UniProtKB-SubCell"/>
</dbReference>
<dbReference type="EMBL" id="AWUE01016527">
    <property type="protein sequence ID" value="OMO90716.1"/>
    <property type="molecule type" value="Genomic_DNA"/>
</dbReference>
<dbReference type="GO" id="GO:0010082">
    <property type="term" value="P:regulation of root meristem growth"/>
    <property type="evidence" value="ECO:0007669"/>
    <property type="project" value="UniProtKB-ARBA"/>
</dbReference>
<feature type="modified residue" description="4-aspartylphosphate" evidence="13">
    <location>
        <position position="70"/>
    </location>
</feature>
<dbReference type="InterPro" id="IPR009057">
    <property type="entry name" value="Homeodomain-like_sf"/>
</dbReference>
<comment type="similarity">
    <text evidence="2">Belongs to the ARR family. Type-B subfamily.</text>
</comment>
<dbReference type="GO" id="GO:0000160">
    <property type="term" value="P:phosphorelay signal transduction system"/>
    <property type="evidence" value="ECO:0007669"/>
    <property type="project" value="UniProtKB-KW"/>
</dbReference>
<dbReference type="STRING" id="93759.A0A1R3J7H1"/>
<dbReference type="InterPro" id="IPR017053">
    <property type="entry name" value="Response_reg_B-typ_pln"/>
</dbReference>
<evidence type="ECO:0000256" key="6">
    <source>
        <dbReference type="ARBA" id="ARBA00023015"/>
    </source>
</evidence>
<dbReference type="FunFam" id="3.40.50.2300:FF:000132">
    <property type="entry name" value="Two-component response regulator"/>
    <property type="match status" value="1"/>
</dbReference>
<evidence type="ECO:0000256" key="2">
    <source>
        <dbReference type="ARBA" id="ARBA00006015"/>
    </source>
</evidence>
<keyword evidence="6 12" id="KW-0805">Transcription regulation</keyword>
<evidence type="ECO:0000313" key="17">
    <source>
        <dbReference type="EMBL" id="OMO90716.1"/>
    </source>
</evidence>
<evidence type="ECO:0000256" key="13">
    <source>
        <dbReference type="PROSITE-ProRule" id="PRU00169"/>
    </source>
</evidence>
<dbReference type="GO" id="GO:0080036">
    <property type="term" value="P:regulation of cytokinin-activated signaling pathway"/>
    <property type="evidence" value="ECO:0007669"/>
    <property type="project" value="UniProtKB-ARBA"/>
</dbReference>
<dbReference type="AlphaFoldDB" id="A0A1R3J7H1"/>
<dbReference type="GO" id="GO:0003677">
    <property type="term" value="F:DNA binding"/>
    <property type="evidence" value="ECO:0007669"/>
    <property type="project" value="UniProtKB-KW"/>
</dbReference>
<dbReference type="Pfam" id="PF00072">
    <property type="entry name" value="Response_reg"/>
    <property type="match status" value="1"/>
</dbReference>
<dbReference type="PROSITE" id="PS51294">
    <property type="entry name" value="HTH_MYB"/>
    <property type="match status" value="1"/>
</dbReference>
<keyword evidence="8 12" id="KW-0010">Activator</keyword>
<keyword evidence="3 13" id="KW-0597">Phosphoprotein</keyword>
<dbReference type="InterPro" id="IPR006447">
    <property type="entry name" value="Myb_dom_plants"/>
</dbReference>
<evidence type="ECO:0000256" key="8">
    <source>
        <dbReference type="ARBA" id="ARBA00023159"/>
    </source>
</evidence>